<dbReference type="KEGG" id="hdi:HDIA_0977"/>
<keyword evidence="2" id="KW-1185">Reference proteome</keyword>
<gene>
    <name evidence="1" type="ORF">HDIA_0977</name>
</gene>
<dbReference type="Pfam" id="PF10931">
    <property type="entry name" value="DUF2735"/>
    <property type="match status" value="1"/>
</dbReference>
<proteinExistence type="predicted"/>
<evidence type="ECO:0000313" key="1">
    <source>
        <dbReference type="EMBL" id="SON54518.1"/>
    </source>
</evidence>
<dbReference type="InterPro" id="IPR021232">
    <property type="entry name" value="DUF2735"/>
</dbReference>
<evidence type="ECO:0008006" key="3">
    <source>
        <dbReference type="Google" id="ProtNLM"/>
    </source>
</evidence>
<dbReference type="OrthoDB" id="8001436at2"/>
<sequence length="70" mass="7431">MAGSTYGGTAKILEFPLGGRAGLARHCEKAALPTAAQFANYCDAASGGSWYHEEAVREAEHDDEILGPRH</sequence>
<dbReference type="Proteomes" id="UP000223606">
    <property type="component" value="Chromosome 1"/>
</dbReference>
<dbReference type="EMBL" id="LT960614">
    <property type="protein sequence ID" value="SON54518.1"/>
    <property type="molecule type" value="Genomic_DNA"/>
</dbReference>
<organism evidence="1 2">
    <name type="scientific">Hartmannibacter diazotrophicus</name>
    <dbReference type="NCBI Taxonomy" id="1482074"/>
    <lineage>
        <taxon>Bacteria</taxon>
        <taxon>Pseudomonadati</taxon>
        <taxon>Pseudomonadota</taxon>
        <taxon>Alphaproteobacteria</taxon>
        <taxon>Hyphomicrobiales</taxon>
        <taxon>Pleomorphomonadaceae</taxon>
        <taxon>Hartmannibacter</taxon>
    </lineage>
</organism>
<accession>A0A2C9D2Y3</accession>
<dbReference type="RefSeq" id="WP_099554910.1">
    <property type="nucleotide sequence ID" value="NZ_LT960614.1"/>
</dbReference>
<reference evidence="2" key="1">
    <citation type="submission" date="2017-09" db="EMBL/GenBank/DDBJ databases">
        <title>Genome sequence of Nannocystis excedens DSM 71.</title>
        <authorList>
            <person name="Blom J."/>
        </authorList>
    </citation>
    <scope>NUCLEOTIDE SEQUENCE [LARGE SCALE GENOMIC DNA]</scope>
    <source>
        <strain evidence="2">type strain: E19</strain>
    </source>
</reference>
<protein>
    <recommendedName>
        <fullName evidence="3">DUF2735 domain-containing protein</fullName>
    </recommendedName>
</protein>
<evidence type="ECO:0000313" key="2">
    <source>
        <dbReference type="Proteomes" id="UP000223606"/>
    </source>
</evidence>
<name>A0A2C9D2Y3_9HYPH</name>
<dbReference type="AlphaFoldDB" id="A0A2C9D2Y3"/>